<evidence type="ECO:0000313" key="1">
    <source>
        <dbReference type="EMBL" id="MCI59818.1"/>
    </source>
</evidence>
<comment type="caution">
    <text evidence="1">The sequence shown here is derived from an EMBL/GenBank/DDBJ whole genome shotgun (WGS) entry which is preliminary data.</text>
</comment>
<accession>A0A392TFN1</accession>
<feature type="non-terminal residue" evidence="1">
    <location>
        <position position="1"/>
    </location>
</feature>
<name>A0A392TFN1_9FABA</name>
<dbReference type="EMBL" id="LXQA010570445">
    <property type="protein sequence ID" value="MCI59818.1"/>
    <property type="molecule type" value="Genomic_DNA"/>
</dbReference>
<proteinExistence type="predicted"/>
<organism evidence="1 2">
    <name type="scientific">Trifolium medium</name>
    <dbReference type="NCBI Taxonomy" id="97028"/>
    <lineage>
        <taxon>Eukaryota</taxon>
        <taxon>Viridiplantae</taxon>
        <taxon>Streptophyta</taxon>
        <taxon>Embryophyta</taxon>
        <taxon>Tracheophyta</taxon>
        <taxon>Spermatophyta</taxon>
        <taxon>Magnoliopsida</taxon>
        <taxon>eudicotyledons</taxon>
        <taxon>Gunneridae</taxon>
        <taxon>Pentapetalae</taxon>
        <taxon>rosids</taxon>
        <taxon>fabids</taxon>
        <taxon>Fabales</taxon>
        <taxon>Fabaceae</taxon>
        <taxon>Papilionoideae</taxon>
        <taxon>50 kb inversion clade</taxon>
        <taxon>NPAAA clade</taxon>
        <taxon>Hologalegina</taxon>
        <taxon>IRL clade</taxon>
        <taxon>Trifolieae</taxon>
        <taxon>Trifolium</taxon>
    </lineage>
</organism>
<keyword evidence="2" id="KW-1185">Reference proteome</keyword>
<dbReference type="Proteomes" id="UP000265520">
    <property type="component" value="Unassembled WGS sequence"/>
</dbReference>
<protein>
    <submittedName>
        <fullName evidence="1">Uncharacterized protein</fullName>
    </submittedName>
</protein>
<sequence>LVRSSADSVNVDFSVINATDPEA</sequence>
<evidence type="ECO:0000313" key="2">
    <source>
        <dbReference type="Proteomes" id="UP000265520"/>
    </source>
</evidence>
<dbReference type="AlphaFoldDB" id="A0A392TFN1"/>
<reference evidence="1 2" key="1">
    <citation type="journal article" date="2018" name="Front. Plant Sci.">
        <title>Red Clover (Trifolium pratense) and Zigzag Clover (T. medium) - A Picture of Genomic Similarities and Differences.</title>
        <authorList>
            <person name="Dluhosova J."/>
            <person name="Istvanek J."/>
            <person name="Nedelnik J."/>
            <person name="Repkova J."/>
        </authorList>
    </citation>
    <scope>NUCLEOTIDE SEQUENCE [LARGE SCALE GENOMIC DNA]</scope>
    <source>
        <strain evidence="2">cv. 10/8</strain>
        <tissue evidence="1">Leaf</tissue>
    </source>
</reference>